<keyword evidence="1" id="KW-0472">Membrane</keyword>
<dbReference type="RefSeq" id="WP_123129240.1">
    <property type="nucleotide sequence ID" value="NZ_RJJD01000023.1"/>
</dbReference>
<name>A0A3M9M9R8_9BACT</name>
<evidence type="ECO:0000313" key="2">
    <source>
        <dbReference type="EMBL" id="RNI21917.1"/>
    </source>
</evidence>
<protein>
    <submittedName>
        <fullName evidence="2">Uncharacterized protein</fullName>
    </submittedName>
</protein>
<keyword evidence="1" id="KW-0812">Transmembrane</keyword>
<comment type="caution">
    <text evidence="2">The sequence shown here is derived from an EMBL/GenBank/DDBJ whole genome shotgun (WGS) entry which is preliminary data.</text>
</comment>
<dbReference type="EMBL" id="RJJD01000023">
    <property type="protein sequence ID" value="RNI21917.1"/>
    <property type="molecule type" value="Genomic_DNA"/>
</dbReference>
<proteinExistence type="predicted"/>
<evidence type="ECO:0000256" key="1">
    <source>
        <dbReference type="SAM" id="Phobius"/>
    </source>
</evidence>
<feature type="transmembrane region" description="Helical" evidence="1">
    <location>
        <begin position="12"/>
        <end position="34"/>
    </location>
</feature>
<evidence type="ECO:0000313" key="3">
    <source>
        <dbReference type="Proteomes" id="UP000272117"/>
    </source>
</evidence>
<dbReference type="AlphaFoldDB" id="A0A3M9M9R8"/>
<reference evidence="2 3" key="1">
    <citation type="submission" date="2018-11" db="EMBL/GenBank/DDBJ databases">
        <title>Rufibacter latericius sp. nov., isolated from water in Baiyang Lake.</title>
        <authorList>
            <person name="Yang Y."/>
        </authorList>
    </citation>
    <scope>NUCLEOTIDE SEQUENCE [LARGE SCALE GENOMIC DNA]</scope>
    <source>
        <strain evidence="2 3">R-22-1c-1</strain>
    </source>
</reference>
<accession>A0A3M9M9R8</accession>
<sequence>MKKEKISSGFAVLAHAMVLLFFIPLCLFLLYIIITKNLSLEGIGFLSAFFIPSILIVRYAFSYADLYLEGNTLIVKKLFGVKVKPIAEYKTVEEAIMPLKYCLKFQDGSKAYFALTSSSKFRHILSLDPDKALLELRLKFQELKQEYSIRK</sequence>
<dbReference type="Proteomes" id="UP000272117">
    <property type="component" value="Unassembled WGS sequence"/>
</dbReference>
<keyword evidence="1" id="KW-1133">Transmembrane helix</keyword>
<keyword evidence="3" id="KW-1185">Reference proteome</keyword>
<dbReference type="OrthoDB" id="9961502at2"/>
<gene>
    <name evidence="2" type="ORF">EFB08_22500</name>
</gene>
<feature type="transmembrane region" description="Helical" evidence="1">
    <location>
        <begin position="40"/>
        <end position="61"/>
    </location>
</feature>
<organism evidence="2 3">
    <name type="scientific">Rufibacter latericius</name>
    <dbReference type="NCBI Taxonomy" id="2487040"/>
    <lineage>
        <taxon>Bacteria</taxon>
        <taxon>Pseudomonadati</taxon>
        <taxon>Bacteroidota</taxon>
        <taxon>Cytophagia</taxon>
        <taxon>Cytophagales</taxon>
        <taxon>Hymenobacteraceae</taxon>
        <taxon>Rufibacter</taxon>
    </lineage>
</organism>